<dbReference type="Proteomes" id="UP000177190">
    <property type="component" value="Unassembled WGS sequence"/>
</dbReference>
<accession>A0A1G2HKB8</accession>
<dbReference type="InterPro" id="IPR011006">
    <property type="entry name" value="CheY-like_superfamily"/>
</dbReference>
<dbReference type="STRING" id="1802200.A2812_01490"/>
<gene>
    <name evidence="4" type="ORF">A2812_01490</name>
</gene>
<dbReference type="PANTHER" id="PTHR44591">
    <property type="entry name" value="STRESS RESPONSE REGULATOR PROTEIN 1"/>
    <property type="match status" value="1"/>
</dbReference>
<dbReference type="InterPro" id="IPR050595">
    <property type="entry name" value="Bact_response_regulator"/>
</dbReference>
<feature type="domain" description="Response regulatory" evidence="3">
    <location>
        <begin position="7"/>
        <end position="120"/>
    </location>
</feature>
<dbReference type="EMBL" id="MHOM01000047">
    <property type="protein sequence ID" value="OGZ62893.1"/>
    <property type="molecule type" value="Genomic_DNA"/>
</dbReference>
<feature type="modified residue" description="4-aspartylphosphate" evidence="2">
    <location>
        <position position="56"/>
    </location>
</feature>
<evidence type="ECO:0000313" key="4">
    <source>
        <dbReference type="EMBL" id="OGZ62893.1"/>
    </source>
</evidence>
<evidence type="ECO:0000256" key="1">
    <source>
        <dbReference type="ARBA" id="ARBA00022553"/>
    </source>
</evidence>
<protein>
    <recommendedName>
        <fullName evidence="3">Response regulatory domain-containing protein</fullName>
    </recommendedName>
</protein>
<evidence type="ECO:0000313" key="5">
    <source>
        <dbReference type="Proteomes" id="UP000177190"/>
    </source>
</evidence>
<dbReference type="SMART" id="SM00448">
    <property type="entry name" value="REC"/>
    <property type="match status" value="1"/>
</dbReference>
<dbReference type="Gene3D" id="3.40.50.2300">
    <property type="match status" value="1"/>
</dbReference>
<dbReference type="SUPFAM" id="SSF52172">
    <property type="entry name" value="CheY-like"/>
    <property type="match status" value="1"/>
</dbReference>
<comment type="caution">
    <text evidence="4">The sequence shown here is derived from an EMBL/GenBank/DDBJ whole genome shotgun (WGS) entry which is preliminary data.</text>
</comment>
<reference evidence="4 5" key="1">
    <citation type="journal article" date="2016" name="Nat. Commun.">
        <title>Thousands of microbial genomes shed light on interconnected biogeochemical processes in an aquifer system.</title>
        <authorList>
            <person name="Anantharaman K."/>
            <person name="Brown C.T."/>
            <person name="Hug L.A."/>
            <person name="Sharon I."/>
            <person name="Castelle C.J."/>
            <person name="Probst A.J."/>
            <person name="Thomas B.C."/>
            <person name="Singh A."/>
            <person name="Wilkins M.J."/>
            <person name="Karaoz U."/>
            <person name="Brodie E.L."/>
            <person name="Williams K.H."/>
            <person name="Hubbard S.S."/>
            <person name="Banfield J.F."/>
        </authorList>
    </citation>
    <scope>NUCLEOTIDE SEQUENCE [LARGE SCALE GENOMIC DNA]</scope>
</reference>
<proteinExistence type="predicted"/>
<evidence type="ECO:0000259" key="3">
    <source>
        <dbReference type="PROSITE" id="PS50110"/>
    </source>
</evidence>
<organism evidence="4 5">
    <name type="scientific">Candidatus Staskawiczbacteria bacterium RIFCSPHIGHO2_01_FULL_36_16</name>
    <dbReference type="NCBI Taxonomy" id="1802200"/>
    <lineage>
        <taxon>Bacteria</taxon>
        <taxon>Candidatus Staskawicziibacteriota</taxon>
    </lineage>
</organism>
<dbReference type="PROSITE" id="PS50110">
    <property type="entry name" value="RESPONSE_REGULATORY"/>
    <property type="match status" value="1"/>
</dbReference>
<keyword evidence="1 2" id="KW-0597">Phosphoprotein</keyword>
<dbReference type="InterPro" id="IPR001789">
    <property type="entry name" value="Sig_transdc_resp-reg_receiver"/>
</dbReference>
<name>A0A1G2HKB8_9BACT</name>
<dbReference type="Pfam" id="PF00072">
    <property type="entry name" value="Response_reg"/>
    <property type="match status" value="1"/>
</dbReference>
<dbReference type="PANTHER" id="PTHR44591:SF3">
    <property type="entry name" value="RESPONSE REGULATORY DOMAIN-CONTAINING PROTEIN"/>
    <property type="match status" value="1"/>
</dbReference>
<dbReference type="AlphaFoldDB" id="A0A1G2HKB8"/>
<evidence type="ECO:0000256" key="2">
    <source>
        <dbReference type="PROSITE-ProRule" id="PRU00169"/>
    </source>
</evidence>
<dbReference type="GO" id="GO:0000160">
    <property type="term" value="P:phosphorelay signal transduction system"/>
    <property type="evidence" value="ECO:0007669"/>
    <property type="project" value="InterPro"/>
</dbReference>
<sequence length="120" mass="13426">MEKINKKILIVEDEENFLSILKNVFSLAGFSVVTASDGERGADTAQKEKPDLIISDMLLPKLDGKAMAKKIRESGITSPIMFLTNVENEDKDNKEFEYLIKSELHIDDVVAKAKEKIGIK</sequence>